<dbReference type="EMBL" id="ABVL01000015">
    <property type="protein sequence ID" value="EDY17963.1"/>
    <property type="molecule type" value="Genomic_DNA"/>
</dbReference>
<organism evidence="1 2">
    <name type="scientific">Chthoniobacter flavus Ellin428</name>
    <dbReference type="NCBI Taxonomy" id="497964"/>
    <lineage>
        <taxon>Bacteria</taxon>
        <taxon>Pseudomonadati</taxon>
        <taxon>Verrucomicrobiota</taxon>
        <taxon>Spartobacteria</taxon>
        <taxon>Chthoniobacterales</taxon>
        <taxon>Chthoniobacteraceae</taxon>
        <taxon>Chthoniobacter</taxon>
    </lineage>
</organism>
<dbReference type="STRING" id="497964.CfE428DRAFT_4393"/>
<dbReference type="RefSeq" id="WP_006981716.1">
    <property type="nucleotide sequence ID" value="NZ_ABVL01000015.1"/>
</dbReference>
<evidence type="ECO:0008006" key="3">
    <source>
        <dbReference type="Google" id="ProtNLM"/>
    </source>
</evidence>
<keyword evidence="2" id="KW-1185">Reference proteome</keyword>
<dbReference type="PANTHER" id="PTHR43737:SF1">
    <property type="entry name" value="DUF1501 DOMAIN-CONTAINING PROTEIN"/>
    <property type="match status" value="1"/>
</dbReference>
<reference evidence="1 2" key="1">
    <citation type="journal article" date="2011" name="J. Bacteriol.">
        <title>Genome sequence of Chthoniobacter flavus Ellin428, an aerobic heterotrophic soil bacterium.</title>
        <authorList>
            <person name="Kant R."/>
            <person name="van Passel M.W."/>
            <person name="Palva A."/>
            <person name="Lucas S."/>
            <person name="Lapidus A."/>
            <person name="Glavina Del Rio T."/>
            <person name="Dalin E."/>
            <person name="Tice H."/>
            <person name="Bruce D."/>
            <person name="Goodwin L."/>
            <person name="Pitluck S."/>
            <person name="Larimer F.W."/>
            <person name="Land M.L."/>
            <person name="Hauser L."/>
            <person name="Sangwan P."/>
            <person name="de Vos W.M."/>
            <person name="Janssen P.H."/>
            <person name="Smidt H."/>
        </authorList>
    </citation>
    <scope>NUCLEOTIDE SEQUENCE [LARGE SCALE GENOMIC DNA]</scope>
    <source>
        <strain evidence="1 2">Ellin428</strain>
    </source>
</reference>
<dbReference type="PANTHER" id="PTHR43737">
    <property type="entry name" value="BLL7424 PROTEIN"/>
    <property type="match status" value="1"/>
</dbReference>
<dbReference type="InParanoid" id="B4D654"/>
<comment type="caution">
    <text evidence="1">The sequence shown here is derived from an EMBL/GenBank/DDBJ whole genome shotgun (WGS) entry which is preliminary data.</text>
</comment>
<evidence type="ECO:0000313" key="1">
    <source>
        <dbReference type="EMBL" id="EDY17963.1"/>
    </source>
</evidence>
<dbReference type="Proteomes" id="UP000005824">
    <property type="component" value="Unassembled WGS sequence"/>
</dbReference>
<dbReference type="Pfam" id="PF07394">
    <property type="entry name" value="DUF1501"/>
    <property type="match status" value="1"/>
</dbReference>
<sequence>MAAAGGKAKSKTNVILFWLSGGPSHLDMWDPKPDAPREIRGPFGHIPTKLPGIHVCEHLPLTARLMDKLTLIRSVDCSASDHTPITMQAGNPLARRTNDGKDGAGYPSMGSIAAKFRGSNAPGIPGFIALAPSLKSDVWGAGHMGSAYEPVDGKDLAGRLALVNGLTVERLGDRRTLAEQMDQWKRQLGANPEITATDQYTQQAYDVLLTGRAQRAFNLDEEKPALRDAYGRDSLGEKALLARRLVEAGVTFVTVSGAWGYFDHHGDNVQWGGIEKGLKPLLPVVDRTLHAIVTDLEDRGLLDSTLVLMMGEFGRSPVINAQAGRDHWQRVMSMVMAGGGLRHGQVIGSTDRKGYDIESRRVGPSDLAATVFHHLGIEQNSQWIDPQGRPRPIVTEGGRVIEELL</sequence>
<accession>B4D654</accession>
<dbReference type="InterPro" id="IPR010869">
    <property type="entry name" value="DUF1501"/>
</dbReference>
<dbReference type="eggNOG" id="COG4102">
    <property type="taxonomic scope" value="Bacteria"/>
</dbReference>
<name>B4D654_9BACT</name>
<proteinExistence type="predicted"/>
<protein>
    <recommendedName>
        <fullName evidence="3">DUF1501 domain-containing protein</fullName>
    </recommendedName>
</protein>
<dbReference type="SUPFAM" id="SSF53649">
    <property type="entry name" value="Alkaline phosphatase-like"/>
    <property type="match status" value="1"/>
</dbReference>
<dbReference type="AlphaFoldDB" id="B4D654"/>
<dbReference type="InterPro" id="IPR017850">
    <property type="entry name" value="Alkaline_phosphatase_core_sf"/>
</dbReference>
<evidence type="ECO:0000313" key="2">
    <source>
        <dbReference type="Proteomes" id="UP000005824"/>
    </source>
</evidence>
<gene>
    <name evidence="1" type="ORF">CfE428DRAFT_4393</name>
</gene>